<organism evidence="3 4">
    <name type="scientific">Pararge aegeria aegeria</name>
    <dbReference type="NCBI Taxonomy" id="348720"/>
    <lineage>
        <taxon>Eukaryota</taxon>
        <taxon>Metazoa</taxon>
        <taxon>Ecdysozoa</taxon>
        <taxon>Arthropoda</taxon>
        <taxon>Hexapoda</taxon>
        <taxon>Insecta</taxon>
        <taxon>Pterygota</taxon>
        <taxon>Neoptera</taxon>
        <taxon>Endopterygota</taxon>
        <taxon>Lepidoptera</taxon>
        <taxon>Glossata</taxon>
        <taxon>Ditrysia</taxon>
        <taxon>Papilionoidea</taxon>
        <taxon>Nymphalidae</taxon>
        <taxon>Satyrinae</taxon>
        <taxon>Satyrini</taxon>
        <taxon>Parargina</taxon>
        <taxon>Pararge</taxon>
    </lineage>
</organism>
<evidence type="ECO:0000313" key="4">
    <source>
        <dbReference type="Proteomes" id="UP000838756"/>
    </source>
</evidence>
<sequence length="404" mass="44889">MDILHWHSALWFVVMLIWPGKFAKSERSFTGVNTLIREYIGRTTTEKLGATLMGDGVLMVYPDRTKQSSVQQDSKRLVQQDSKSLVQQNSNIQTSKHTLQQEIHSTVQHGTRLSAKLINISNNPTDNPPINAVQFTAQPQGLKVTPLPLAGSDHELSFNVSWDPPSSPTVQAYSLEVHSASNTLDCRLLNFCYESNIPGDSLWSVIPSYPSPDADGCAVKPGCAYLVKLIASPWDGHTYADLHVELDECVGGVCSCAHAPRLPAPVVSASTISIQGELFVNVSWSLPVPMEPLRLPPRLRKEYYFIRTSCKTVAQKRATRDRSSAEGNRELYYIMDADRKPRFFHAFTLALWAAFGGTCVLAMVAILAFSARAVKRVLKEFRPEPVPAALQPLRPRPNWFPFDG</sequence>
<keyword evidence="4" id="KW-1185">Reference proteome</keyword>
<protein>
    <submittedName>
        <fullName evidence="3">Jg9261 protein</fullName>
    </submittedName>
</protein>
<dbReference type="Proteomes" id="UP000838756">
    <property type="component" value="Unassembled WGS sequence"/>
</dbReference>
<feature type="transmembrane region" description="Helical" evidence="1">
    <location>
        <begin position="343"/>
        <end position="369"/>
    </location>
</feature>
<accession>A0A8S4SGB0</accession>
<feature type="signal peptide" evidence="2">
    <location>
        <begin position="1"/>
        <end position="23"/>
    </location>
</feature>
<comment type="caution">
    <text evidence="3">The sequence shown here is derived from an EMBL/GenBank/DDBJ whole genome shotgun (WGS) entry which is preliminary data.</text>
</comment>
<dbReference type="EMBL" id="CAKXAJ010026273">
    <property type="protein sequence ID" value="CAH2265092.1"/>
    <property type="molecule type" value="Genomic_DNA"/>
</dbReference>
<name>A0A8S4SGB0_9NEOP</name>
<evidence type="ECO:0000256" key="2">
    <source>
        <dbReference type="SAM" id="SignalP"/>
    </source>
</evidence>
<keyword evidence="2" id="KW-0732">Signal</keyword>
<dbReference type="OrthoDB" id="4062651at2759"/>
<gene>
    <name evidence="3" type="primary">jg9261</name>
    <name evidence="3" type="ORF">PAEG_LOCUS24768</name>
</gene>
<keyword evidence="1" id="KW-0812">Transmembrane</keyword>
<feature type="chain" id="PRO_5035840051" evidence="2">
    <location>
        <begin position="24"/>
        <end position="404"/>
    </location>
</feature>
<evidence type="ECO:0000256" key="1">
    <source>
        <dbReference type="SAM" id="Phobius"/>
    </source>
</evidence>
<keyword evidence="1" id="KW-0472">Membrane</keyword>
<dbReference type="AlphaFoldDB" id="A0A8S4SGB0"/>
<keyword evidence="1" id="KW-1133">Transmembrane helix</keyword>
<evidence type="ECO:0000313" key="3">
    <source>
        <dbReference type="EMBL" id="CAH2265092.1"/>
    </source>
</evidence>
<proteinExistence type="predicted"/>
<reference evidence="3" key="1">
    <citation type="submission" date="2022-03" db="EMBL/GenBank/DDBJ databases">
        <authorList>
            <person name="Lindestad O."/>
        </authorList>
    </citation>
    <scope>NUCLEOTIDE SEQUENCE</scope>
</reference>